<evidence type="ECO:0000259" key="5">
    <source>
        <dbReference type="Pfam" id="PF25954"/>
    </source>
</evidence>
<sequence>MTTNKFRHGRLPRLTLAILMALAVSLTSCGKSGDKAAGKDEHGEKGHKEEEKELTLTTEEATRAGVKVEALNAQKLATTIVVTATIQADQDRIARVSPRTEGRITSAPARLGDRVGAGQVLASLDSVGVGEAHAALLQAQSELRIAEADFKRAEALVADEIIPRKDFLRAQSDREKAASSVRAATDRLRLLGGNPAASGRGISGFAVSAPFAGTIIEKKATLGDLASPSQPLFTIADLSRVWIVADLPEAALSQVRIGANAKISVPSYPNDVFAGRVSHIGAVLNKETRTVAARIEVGNSDGRLKPDMFATATIEVAGDTRELMTLPDPAIVLMDGQPTVFVYEQGAYVARAIQPGERMGGRTVVTGGIKPGEQVVTAGAYELKARKQKSQLGHGH</sequence>
<dbReference type="OrthoDB" id="9768185at2"/>
<dbReference type="EMBL" id="VOBQ01000021">
    <property type="protein sequence ID" value="TWO67996.1"/>
    <property type="molecule type" value="Genomic_DNA"/>
</dbReference>
<dbReference type="Gene3D" id="1.10.287.470">
    <property type="entry name" value="Helix hairpin bin"/>
    <property type="match status" value="1"/>
</dbReference>
<feature type="domain" description="CusB-like beta-barrel" evidence="5">
    <location>
        <begin position="240"/>
        <end position="315"/>
    </location>
</feature>
<comment type="caution">
    <text evidence="8">The sequence shown here is derived from an EMBL/GenBank/DDBJ whole genome shotgun (WGS) entry which is preliminary data.</text>
</comment>
<keyword evidence="2" id="KW-0813">Transport</keyword>
<evidence type="ECO:0000256" key="3">
    <source>
        <dbReference type="SAM" id="MobiDB-lite"/>
    </source>
</evidence>
<dbReference type="InterPro" id="IPR051909">
    <property type="entry name" value="MFP_Cation_Efflux"/>
</dbReference>
<accession>A0A562ZI36</accession>
<feature type="domain" description="CzcB-like barrel-sandwich hybrid" evidence="6">
    <location>
        <begin position="92"/>
        <end position="237"/>
    </location>
</feature>
<evidence type="ECO:0000313" key="9">
    <source>
        <dbReference type="Proteomes" id="UP000318199"/>
    </source>
</evidence>
<dbReference type="Pfam" id="PF25954">
    <property type="entry name" value="Beta-barrel_RND_2"/>
    <property type="match status" value="1"/>
</dbReference>
<dbReference type="Gene3D" id="2.40.30.170">
    <property type="match status" value="1"/>
</dbReference>
<feature type="region of interest" description="Disordered" evidence="3">
    <location>
        <begin position="30"/>
        <end position="54"/>
    </location>
</feature>
<protein>
    <submittedName>
        <fullName evidence="8">Efflux RND transporter periplasmic adaptor subunit</fullName>
    </submittedName>
</protein>
<dbReference type="GO" id="GO:0016020">
    <property type="term" value="C:membrane"/>
    <property type="evidence" value="ECO:0007669"/>
    <property type="project" value="InterPro"/>
</dbReference>
<evidence type="ECO:0000313" key="8">
    <source>
        <dbReference type="EMBL" id="TWO67996.1"/>
    </source>
</evidence>
<feature type="compositionally biased region" description="Basic and acidic residues" evidence="3">
    <location>
        <begin position="32"/>
        <end position="54"/>
    </location>
</feature>
<dbReference type="Gene3D" id="2.40.50.100">
    <property type="match status" value="1"/>
</dbReference>
<keyword evidence="9" id="KW-1185">Reference proteome</keyword>
<evidence type="ECO:0000256" key="2">
    <source>
        <dbReference type="ARBA" id="ARBA00022448"/>
    </source>
</evidence>
<dbReference type="InterPro" id="IPR058647">
    <property type="entry name" value="BSH_CzcB-like"/>
</dbReference>
<feature type="chain" id="PRO_5021755787" evidence="4">
    <location>
        <begin position="31"/>
        <end position="396"/>
    </location>
</feature>
<dbReference type="PANTHER" id="PTHR30097:SF15">
    <property type="entry name" value="CATION EFFLUX SYSTEM PROTEIN CUSB"/>
    <property type="match status" value="1"/>
</dbReference>
<evidence type="ECO:0000259" key="7">
    <source>
        <dbReference type="Pfam" id="PF25975"/>
    </source>
</evidence>
<evidence type="ECO:0000256" key="4">
    <source>
        <dbReference type="SAM" id="SignalP"/>
    </source>
</evidence>
<dbReference type="Proteomes" id="UP000318199">
    <property type="component" value="Unassembled WGS sequence"/>
</dbReference>
<dbReference type="GO" id="GO:0030288">
    <property type="term" value="C:outer membrane-bounded periplasmic space"/>
    <property type="evidence" value="ECO:0007669"/>
    <property type="project" value="TreeGrafter"/>
</dbReference>
<name>A0A562ZI36_9BURK</name>
<dbReference type="InterPro" id="IPR058649">
    <property type="entry name" value="CzcB_C"/>
</dbReference>
<dbReference type="GO" id="GO:0046914">
    <property type="term" value="F:transition metal ion binding"/>
    <property type="evidence" value="ECO:0007669"/>
    <property type="project" value="TreeGrafter"/>
</dbReference>
<evidence type="ECO:0000259" key="6">
    <source>
        <dbReference type="Pfam" id="PF25973"/>
    </source>
</evidence>
<dbReference type="GO" id="GO:0060003">
    <property type="term" value="P:copper ion export"/>
    <property type="evidence" value="ECO:0007669"/>
    <property type="project" value="TreeGrafter"/>
</dbReference>
<dbReference type="PROSITE" id="PS51257">
    <property type="entry name" value="PROKAR_LIPOPROTEIN"/>
    <property type="match status" value="1"/>
</dbReference>
<dbReference type="PANTHER" id="PTHR30097">
    <property type="entry name" value="CATION EFFLUX SYSTEM PROTEIN CUSB"/>
    <property type="match status" value="1"/>
</dbReference>
<dbReference type="GO" id="GO:0015679">
    <property type="term" value="P:plasma membrane copper ion transport"/>
    <property type="evidence" value="ECO:0007669"/>
    <property type="project" value="TreeGrafter"/>
</dbReference>
<feature type="domain" description="CzcB-like C-terminal circularly permuted SH3-like" evidence="7">
    <location>
        <begin position="326"/>
        <end position="384"/>
    </location>
</feature>
<feature type="signal peptide" evidence="4">
    <location>
        <begin position="1"/>
        <end position="30"/>
    </location>
</feature>
<dbReference type="Gene3D" id="2.40.420.20">
    <property type="match status" value="1"/>
</dbReference>
<comment type="similarity">
    <text evidence="1">Belongs to the membrane fusion protein (MFP) (TC 8.A.1) family.</text>
</comment>
<organism evidence="8 9">
    <name type="scientific">Caenimonas sedimenti</name>
    <dbReference type="NCBI Taxonomy" id="2596921"/>
    <lineage>
        <taxon>Bacteria</taxon>
        <taxon>Pseudomonadati</taxon>
        <taxon>Pseudomonadota</taxon>
        <taxon>Betaproteobacteria</taxon>
        <taxon>Burkholderiales</taxon>
        <taxon>Comamonadaceae</taxon>
        <taxon>Caenimonas</taxon>
    </lineage>
</organism>
<gene>
    <name evidence="8" type="ORF">FN976_23905</name>
</gene>
<dbReference type="InterPro" id="IPR058792">
    <property type="entry name" value="Beta-barrel_RND_2"/>
</dbReference>
<dbReference type="AlphaFoldDB" id="A0A562ZI36"/>
<proteinExistence type="inferred from homology"/>
<dbReference type="Pfam" id="PF25973">
    <property type="entry name" value="BSH_CzcB"/>
    <property type="match status" value="1"/>
</dbReference>
<dbReference type="GO" id="GO:0022857">
    <property type="term" value="F:transmembrane transporter activity"/>
    <property type="evidence" value="ECO:0007669"/>
    <property type="project" value="InterPro"/>
</dbReference>
<evidence type="ECO:0000256" key="1">
    <source>
        <dbReference type="ARBA" id="ARBA00009477"/>
    </source>
</evidence>
<keyword evidence="4" id="KW-0732">Signal</keyword>
<dbReference type="SUPFAM" id="SSF111369">
    <property type="entry name" value="HlyD-like secretion proteins"/>
    <property type="match status" value="1"/>
</dbReference>
<dbReference type="InterPro" id="IPR006143">
    <property type="entry name" value="RND_pump_MFP"/>
</dbReference>
<dbReference type="Pfam" id="PF25975">
    <property type="entry name" value="CzcB_C"/>
    <property type="match status" value="1"/>
</dbReference>
<reference evidence="8 9" key="1">
    <citation type="submission" date="2019-07" db="EMBL/GenBank/DDBJ databases">
        <title>Caenimonas sedimenti sp. nov., isolated from activated sludge.</title>
        <authorList>
            <person name="Xu J."/>
        </authorList>
    </citation>
    <scope>NUCLEOTIDE SEQUENCE [LARGE SCALE GENOMIC DNA]</scope>
    <source>
        <strain evidence="8 9">HX-9-20</strain>
    </source>
</reference>
<dbReference type="FunFam" id="2.40.30.170:FF:000010">
    <property type="entry name" value="Efflux RND transporter periplasmic adaptor subunit"/>
    <property type="match status" value="1"/>
</dbReference>
<dbReference type="NCBIfam" id="TIGR01730">
    <property type="entry name" value="RND_mfp"/>
    <property type="match status" value="1"/>
</dbReference>